<keyword evidence="20" id="KW-1185">Reference proteome</keyword>
<reference evidence="19 20" key="1">
    <citation type="submission" date="2019-03" db="EMBL/GenBank/DDBJ databases">
        <title>Genomic Encyclopedia of Type Strains, Phase IV (KMG-IV): sequencing the most valuable type-strain genomes for metagenomic binning, comparative biology and taxonomic classification.</title>
        <authorList>
            <person name="Goeker M."/>
        </authorList>
    </citation>
    <scope>NUCLEOTIDE SEQUENCE [LARGE SCALE GENOMIC DNA]</scope>
    <source>
        <strain evidence="19 20">DSM 28287</strain>
    </source>
</reference>
<dbReference type="InterPro" id="IPR027417">
    <property type="entry name" value="P-loop_NTPase"/>
</dbReference>
<evidence type="ECO:0000256" key="1">
    <source>
        <dbReference type="ARBA" id="ARBA00022722"/>
    </source>
</evidence>
<dbReference type="Gene3D" id="3.40.50.300">
    <property type="entry name" value="P-loop containing nucleotide triphosphate hydrolases"/>
    <property type="match status" value="4"/>
</dbReference>
<evidence type="ECO:0000256" key="13">
    <source>
        <dbReference type="ARBA" id="ARBA00048988"/>
    </source>
</evidence>
<dbReference type="GO" id="GO:0005524">
    <property type="term" value="F:ATP binding"/>
    <property type="evidence" value="ECO:0007669"/>
    <property type="project" value="UniProtKB-UniRule"/>
</dbReference>
<evidence type="ECO:0000256" key="7">
    <source>
        <dbReference type="ARBA" id="ARBA00022840"/>
    </source>
</evidence>
<dbReference type="PROSITE" id="PS51198">
    <property type="entry name" value="UVRD_HELICASE_ATP_BIND"/>
    <property type="match status" value="1"/>
</dbReference>
<gene>
    <name evidence="19" type="ORF">EV211_1093</name>
</gene>
<dbReference type="PANTHER" id="PTHR11070:SF48">
    <property type="entry name" value="ATP-DEPENDENT HELICASE_NUCLEASE SUBUNIT A"/>
    <property type="match status" value="1"/>
</dbReference>
<dbReference type="NCBIfam" id="TIGR02785">
    <property type="entry name" value="addA_Gpos"/>
    <property type="match status" value="1"/>
</dbReference>
<evidence type="ECO:0000256" key="9">
    <source>
        <dbReference type="ARBA" id="ARBA00023204"/>
    </source>
</evidence>
<evidence type="ECO:0000313" key="19">
    <source>
        <dbReference type="EMBL" id="TDP57893.1"/>
    </source>
</evidence>
<evidence type="ECO:0000256" key="5">
    <source>
        <dbReference type="ARBA" id="ARBA00022806"/>
    </source>
</evidence>
<evidence type="ECO:0000256" key="15">
    <source>
        <dbReference type="SAM" id="Coils"/>
    </source>
</evidence>
<keyword evidence="4 14" id="KW-0378">Hydrolase</keyword>
<dbReference type="EMBL" id="SNXO01000009">
    <property type="protein sequence ID" value="TDP57893.1"/>
    <property type="molecule type" value="Genomic_DNA"/>
</dbReference>
<dbReference type="PROSITE" id="PS51217">
    <property type="entry name" value="UVRD_HELICASE_CTER"/>
    <property type="match status" value="1"/>
</dbReference>
<organism evidence="19 20">
    <name type="scientific">Aminicella lysinilytica</name>
    <dbReference type="NCBI Taxonomy" id="433323"/>
    <lineage>
        <taxon>Bacteria</taxon>
        <taxon>Bacillati</taxon>
        <taxon>Bacillota</taxon>
        <taxon>Clostridia</taxon>
        <taxon>Peptostreptococcales</taxon>
        <taxon>Anaerovoracaceae</taxon>
        <taxon>Aminicella</taxon>
    </lineage>
</organism>
<evidence type="ECO:0000256" key="10">
    <source>
        <dbReference type="ARBA" id="ARBA00023235"/>
    </source>
</evidence>
<dbReference type="InterPro" id="IPR014152">
    <property type="entry name" value="AddA"/>
</dbReference>
<feature type="domain" description="UvrD-like helicase C-terminal" evidence="18">
    <location>
        <begin position="468"/>
        <end position="783"/>
    </location>
</feature>
<dbReference type="Pfam" id="PF00580">
    <property type="entry name" value="UvrD-helicase"/>
    <property type="match status" value="1"/>
</dbReference>
<dbReference type="Pfam" id="PF12705">
    <property type="entry name" value="PDDEXK_1"/>
    <property type="match status" value="1"/>
</dbReference>
<keyword evidence="1" id="KW-0540">Nuclease</keyword>
<dbReference type="GO" id="GO:0016887">
    <property type="term" value="F:ATP hydrolysis activity"/>
    <property type="evidence" value="ECO:0007669"/>
    <property type="project" value="RHEA"/>
</dbReference>
<comment type="caution">
    <text evidence="19">The sequence shown here is derived from an EMBL/GenBank/DDBJ whole genome shotgun (WGS) entry which is preliminary data.</text>
</comment>
<comment type="catalytic activity">
    <reaction evidence="13">
        <text>ATP + H2O = ADP + phosphate + H(+)</text>
        <dbReference type="Rhea" id="RHEA:13065"/>
        <dbReference type="ChEBI" id="CHEBI:15377"/>
        <dbReference type="ChEBI" id="CHEBI:15378"/>
        <dbReference type="ChEBI" id="CHEBI:30616"/>
        <dbReference type="ChEBI" id="CHEBI:43474"/>
        <dbReference type="ChEBI" id="CHEBI:456216"/>
        <dbReference type="EC" id="5.6.2.4"/>
    </reaction>
</comment>
<dbReference type="GO" id="GO:0006302">
    <property type="term" value="P:double-strand break repair"/>
    <property type="evidence" value="ECO:0007669"/>
    <property type="project" value="InterPro"/>
</dbReference>
<feature type="region of interest" description="Disordered" evidence="16">
    <location>
        <begin position="649"/>
        <end position="670"/>
    </location>
</feature>
<keyword evidence="8" id="KW-0238">DNA-binding</keyword>
<keyword evidence="7 14" id="KW-0067">ATP-binding</keyword>
<keyword evidence="5 14" id="KW-0347">Helicase</keyword>
<dbReference type="GO" id="GO:0043138">
    <property type="term" value="F:3'-5' DNA helicase activity"/>
    <property type="evidence" value="ECO:0007669"/>
    <property type="project" value="UniProtKB-EC"/>
</dbReference>
<evidence type="ECO:0000256" key="14">
    <source>
        <dbReference type="PROSITE-ProRule" id="PRU00560"/>
    </source>
</evidence>
<evidence type="ECO:0000256" key="3">
    <source>
        <dbReference type="ARBA" id="ARBA00022763"/>
    </source>
</evidence>
<dbReference type="RefSeq" id="WP_133528054.1">
    <property type="nucleotide sequence ID" value="NZ_SNXO01000009.1"/>
</dbReference>
<evidence type="ECO:0000256" key="8">
    <source>
        <dbReference type="ARBA" id="ARBA00023125"/>
    </source>
</evidence>
<dbReference type="InterPro" id="IPR011604">
    <property type="entry name" value="PDDEXK-like_dom_sf"/>
</dbReference>
<dbReference type="GO" id="GO:0033202">
    <property type="term" value="C:DNA helicase complex"/>
    <property type="evidence" value="ECO:0007669"/>
    <property type="project" value="TreeGrafter"/>
</dbReference>
<evidence type="ECO:0000313" key="20">
    <source>
        <dbReference type="Proteomes" id="UP000295500"/>
    </source>
</evidence>
<keyword evidence="3" id="KW-0227">DNA damage</keyword>
<keyword evidence="9" id="KW-0234">DNA repair</keyword>
<dbReference type="InterPro" id="IPR038726">
    <property type="entry name" value="PDDEXK_AddAB-type"/>
</dbReference>
<dbReference type="Gene3D" id="1.10.486.10">
    <property type="entry name" value="PCRA, domain 4"/>
    <property type="match status" value="1"/>
</dbReference>
<dbReference type="Gene3D" id="3.90.320.10">
    <property type="match status" value="1"/>
</dbReference>
<dbReference type="Pfam" id="PF13361">
    <property type="entry name" value="UvrD_C"/>
    <property type="match status" value="1"/>
</dbReference>
<dbReference type="GO" id="GO:0005829">
    <property type="term" value="C:cytosol"/>
    <property type="evidence" value="ECO:0007669"/>
    <property type="project" value="TreeGrafter"/>
</dbReference>
<dbReference type="EC" id="5.6.2.4" evidence="12"/>
<dbReference type="InterPro" id="IPR011335">
    <property type="entry name" value="Restrct_endonuc-II-like"/>
</dbReference>
<feature type="binding site" evidence="14">
    <location>
        <begin position="22"/>
        <end position="29"/>
    </location>
    <ligand>
        <name>ATP</name>
        <dbReference type="ChEBI" id="CHEBI:30616"/>
    </ligand>
</feature>
<dbReference type="InterPro" id="IPR014016">
    <property type="entry name" value="UvrD-like_ATP-bd"/>
</dbReference>
<evidence type="ECO:0000256" key="4">
    <source>
        <dbReference type="ARBA" id="ARBA00022801"/>
    </source>
</evidence>
<dbReference type="Proteomes" id="UP000295500">
    <property type="component" value="Unassembled WGS sequence"/>
</dbReference>
<feature type="region of interest" description="Disordered" evidence="16">
    <location>
        <begin position="970"/>
        <end position="1021"/>
    </location>
</feature>
<keyword evidence="10" id="KW-0413">Isomerase</keyword>
<feature type="compositionally biased region" description="Low complexity" evidence="16">
    <location>
        <begin position="986"/>
        <end position="1004"/>
    </location>
</feature>
<comment type="catalytic activity">
    <reaction evidence="11">
        <text>Couples ATP hydrolysis with the unwinding of duplex DNA by translocating in the 3'-5' direction.</text>
        <dbReference type="EC" id="5.6.2.4"/>
    </reaction>
</comment>
<keyword evidence="2 14" id="KW-0547">Nucleotide-binding</keyword>
<evidence type="ECO:0000256" key="6">
    <source>
        <dbReference type="ARBA" id="ARBA00022839"/>
    </source>
</evidence>
<dbReference type="OrthoDB" id="9810135at2"/>
<keyword evidence="15" id="KW-0175">Coiled coil</keyword>
<name>A0A4R6Q8B1_9FIRM</name>
<evidence type="ECO:0000256" key="16">
    <source>
        <dbReference type="SAM" id="MobiDB-lite"/>
    </source>
</evidence>
<proteinExistence type="predicted"/>
<dbReference type="GO" id="GO:0003677">
    <property type="term" value="F:DNA binding"/>
    <property type="evidence" value="ECO:0007669"/>
    <property type="project" value="UniProtKB-KW"/>
</dbReference>
<accession>A0A4R6Q8B1</accession>
<evidence type="ECO:0000259" key="18">
    <source>
        <dbReference type="PROSITE" id="PS51217"/>
    </source>
</evidence>
<evidence type="ECO:0000256" key="11">
    <source>
        <dbReference type="ARBA" id="ARBA00034617"/>
    </source>
</evidence>
<protein>
    <recommendedName>
        <fullName evidence="12">DNA 3'-5' helicase</fullName>
        <ecNumber evidence="12">5.6.2.4</ecNumber>
    </recommendedName>
</protein>
<sequence length="1199" mass="135006">MGWTKQQQRTIDERDRNLLVSAAAGSGKTAVLVERIKKMVTEEGVPIDRMLVVTFTNAAASEMREKIRRALKEKSREVPELKDQLELMPRASISTFHAFALDVIHHFFYLIDMEPDFTICDDAQSTVLKEEALDDLLESRFADDDRDFYDFLDWYGSERSNDSVRDMIKSVHNSLMALPEPFETLDAKIRELEMPPGDYMKTDAMVLMLEDVADTFKTAFDNAKAAYDLLLDNGLENLAEKFKPDMDMCAGLSELATKGDLAGLSAGLSNVSWTTLRAGKDEKEEYALIKDQVSALRDKAKDSFKTMKESYFSDTIENQLADINKVSGQARTLQKLVMDFDRIFREKKLEKKLVDFNDIEHDCLDILKQPGTSEFYKEKFLYVFIDEYQDTSVLQEAIIDRIKGEDNLFMVGDIKQSIYKFRLAEPEIFKNKYRDFAACEDGKSAKIDLNRNFRSKPVILDNINKMFQPIMEGYDADASLYPGIGYDGEFSFAPEAKVIDISSVDDADEAIRDLKKSEIEALGVCRLIKENLGKEYYDSKAGQTKKLRYRDMVILMRAMTKSGIFYDIMSSQGIPLYIDNNKGYFDTMEINVCLNLLSIIDNKYQDVAFISVLRSEIFGFTTDQLADIRLARQSGSYVEAFMAYAGADDDGSSSQGAEGGHEAGERKGDDELRRKCSRVLSDLGRWKKLSLAMPLPEFLWKILLDTGYYMIMGAMPDGTQRQANLRYLIDRTETFSASGQSSLYSFIRYIDTVKEKDVDMGQVKLLGENDDVVRLMTIHKSKGLEFPMVIVSGLGSKLSYAQDAGKSKVLFHKDVGLGMYLEDPAAHTENRTLPYNIIVSKIKKEELEEHIRVLYVAFTRAREKLFLTGTVSNGEKFQQAKENSITSTSTYLNLLEVMPETEIIDCASLVAPEKEVAGRARGGSRILMTVEPDPETFAQVSRRLEYEYPYAAARKLRGKYSVSALNRENADTAPPLDTAVMPGSDAAPAPGAAPASTEAPAPVADAGTSPPTLEKPKFLQGERQMTAAERGTVYHGIMERLDFSRAGKEGRPYLEAAVSDFVAKGIFLPTEVSAIDLGRIEEFFAGDVGKRCIKAYESGKLYRELPFDVKMSMEGEDVIVQGIVDCCFEEDGAIVLLDYKTNWIDRSKAVEDEEARIRELYRRQIEIYSEALEKGLGKPVRESYLYLFAAGRSIEVKGK</sequence>
<dbReference type="InterPro" id="IPR000212">
    <property type="entry name" value="DNA_helicase_UvrD/REP"/>
</dbReference>
<evidence type="ECO:0000256" key="12">
    <source>
        <dbReference type="ARBA" id="ARBA00034808"/>
    </source>
</evidence>
<dbReference type="GO" id="GO:0004527">
    <property type="term" value="F:exonuclease activity"/>
    <property type="evidence" value="ECO:0007669"/>
    <property type="project" value="UniProtKB-KW"/>
</dbReference>
<dbReference type="InterPro" id="IPR014017">
    <property type="entry name" value="DNA_helicase_UvrD-like_C"/>
</dbReference>
<dbReference type="CDD" id="cd17932">
    <property type="entry name" value="DEXQc_UvrD"/>
    <property type="match status" value="1"/>
</dbReference>
<dbReference type="AlphaFoldDB" id="A0A4R6Q8B1"/>
<feature type="coiled-coil region" evidence="15">
    <location>
        <begin position="57"/>
        <end position="84"/>
    </location>
</feature>
<dbReference type="PANTHER" id="PTHR11070">
    <property type="entry name" value="UVRD / RECB / PCRA DNA HELICASE FAMILY MEMBER"/>
    <property type="match status" value="1"/>
</dbReference>
<feature type="domain" description="UvrD-like helicase ATP-binding" evidence="17">
    <location>
        <begin position="1"/>
        <end position="456"/>
    </location>
</feature>
<evidence type="ECO:0000259" key="17">
    <source>
        <dbReference type="PROSITE" id="PS51198"/>
    </source>
</evidence>
<dbReference type="GO" id="GO:0000725">
    <property type="term" value="P:recombinational repair"/>
    <property type="evidence" value="ECO:0007669"/>
    <property type="project" value="TreeGrafter"/>
</dbReference>
<keyword evidence="6" id="KW-0269">Exonuclease</keyword>
<dbReference type="SUPFAM" id="SSF52980">
    <property type="entry name" value="Restriction endonuclease-like"/>
    <property type="match status" value="1"/>
</dbReference>
<dbReference type="SUPFAM" id="SSF52540">
    <property type="entry name" value="P-loop containing nucleoside triphosphate hydrolases"/>
    <property type="match status" value="1"/>
</dbReference>
<feature type="compositionally biased region" description="Basic and acidic residues" evidence="16">
    <location>
        <begin position="659"/>
        <end position="670"/>
    </location>
</feature>
<evidence type="ECO:0000256" key="2">
    <source>
        <dbReference type="ARBA" id="ARBA00022741"/>
    </source>
</evidence>